<dbReference type="RefSeq" id="WP_110037897.1">
    <property type="nucleotide sequence ID" value="NZ_QGTL01000004.1"/>
</dbReference>
<protein>
    <submittedName>
        <fullName evidence="5">Mce-associated membrane protein</fullName>
    </submittedName>
</protein>
<organism evidence="5 6">
    <name type="scientific">Nocardia neocaledoniensis</name>
    <dbReference type="NCBI Taxonomy" id="236511"/>
    <lineage>
        <taxon>Bacteria</taxon>
        <taxon>Bacillati</taxon>
        <taxon>Actinomycetota</taxon>
        <taxon>Actinomycetes</taxon>
        <taxon>Mycobacteriales</taxon>
        <taxon>Nocardiaceae</taxon>
        <taxon>Nocardia</taxon>
    </lineage>
</organism>
<comment type="caution">
    <text evidence="5">The sequence shown here is derived from an EMBL/GenBank/DDBJ whole genome shotgun (WGS) entry which is preliminary data.</text>
</comment>
<evidence type="ECO:0000256" key="4">
    <source>
        <dbReference type="SAM" id="Phobius"/>
    </source>
</evidence>
<dbReference type="GO" id="GO:0016020">
    <property type="term" value="C:membrane"/>
    <property type="evidence" value="ECO:0007669"/>
    <property type="project" value="UniProtKB-SubCell"/>
</dbReference>
<feature type="transmembrane region" description="Helical" evidence="4">
    <location>
        <begin position="66"/>
        <end position="88"/>
    </location>
</feature>
<evidence type="ECO:0000313" key="5">
    <source>
        <dbReference type="EMBL" id="PWV76259.1"/>
    </source>
</evidence>
<feature type="region of interest" description="Disordered" evidence="3">
    <location>
        <begin position="219"/>
        <end position="258"/>
    </location>
</feature>
<reference evidence="5 6" key="1">
    <citation type="submission" date="2018-05" db="EMBL/GenBank/DDBJ databases">
        <title>Genomic Encyclopedia of Type Strains, Phase IV (KMG-IV): sequencing the most valuable type-strain genomes for metagenomic binning, comparative biology and taxonomic classification.</title>
        <authorList>
            <person name="Goeker M."/>
        </authorList>
    </citation>
    <scope>NUCLEOTIDE SEQUENCE [LARGE SCALE GENOMIC DNA]</scope>
    <source>
        <strain evidence="5 6">DSM 44717</strain>
    </source>
</reference>
<evidence type="ECO:0000313" key="6">
    <source>
        <dbReference type="Proteomes" id="UP000246410"/>
    </source>
</evidence>
<dbReference type="AlphaFoldDB" id="A0A317NLS3"/>
<feature type="compositionally biased region" description="Gly residues" evidence="3">
    <location>
        <begin position="226"/>
        <end position="239"/>
    </location>
</feature>
<name>A0A317NLS3_9NOCA</name>
<feature type="compositionally biased region" description="Basic and acidic residues" evidence="3">
    <location>
        <begin position="1"/>
        <end position="20"/>
    </location>
</feature>
<gene>
    <name evidence="5" type="ORF">DFR69_104362</name>
</gene>
<sequence>MTSDDAESKKDDATADKPDLAKSAPTVKGAAATPEDDAATVKAATVSEAPAATAAAPTGKSSSTGWIAAGVAGVVALGAATAAVVFFLQSNDKADKLDAIAESTKAACDYGNILANYDYSQNLDGYIEQMKAGATGDYLKEFSDASEALKGAMVQAQVKSRGEDVQCAYVSGSTEDVKSMVTMTQYRTNFTQTEPDRMMFAIEMTLEKSGDKWLVSKLDSPLLKNGSGGQAGAGAGAVPGGQPAPTQEAPAPAPAPGN</sequence>
<evidence type="ECO:0000256" key="1">
    <source>
        <dbReference type="ARBA" id="ARBA00004370"/>
    </source>
</evidence>
<feature type="region of interest" description="Disordered" evidence="3">
    <location>
        <begin position="1"/>
        <end position="42"/>
    </location>
</feature>
<comment type="subcellular location">
    <subcellularLocation>
        <location evidence="1">Membrane</location>
    </subcellularLocation>
</comment>
<feature type="compositionally biased region" description="Low complexity" evidence="3">
    <location>
        <begin position="240"/>
        <end position="250"/>
    </location>
</feature>
<dbReference type="PANTHER" id="PTHR37042:SF4">
    <property type="entry name" value="OUTER MEMBRANE PROTEIN RV1973"/>
    <property type="match status" value="1"/>
</dbReference>
<keyword evidence="4" id="KW-1133">Transmembrane helix</keyword>
<proteinExistence type="predicted"/>
<keyword evidence="2 4" id="KW-0472">Membrane</keyword>
<keyword evidence="6" id="KW-1185">Reference proteome</keyword>
<dbReference type="Proteomes" id="UP000246410">
    <property type="component" value="Unassembled WGS sequence"/>
</dbReference>
<evidence type="ECO:0000256" key="2">
    <source>
        <dbReference type="ARBA" id="ARBA00023136"/>
    </source>
</evidence>
<dbReference type="PANTHER" id="PTHR37042">
    <property type="entry name" value="OUTER MEMBRANE PROTEIN RV1973"/>
    <property type="match status" value="1"/>
</dbReference>
<dbReference type="EMBL" id="QGTL01000004">
    <property type="protein sequence ID" value="PWV76259.1"/>
    <property type="molecule type" value="Genomic_DNA"/>
</dbReference>
<accession>A0A317NLS3</accession>
<evidence type="ECO:0000256" key="3">
    <source>
        <dbReference type="SAM" id="MobiDB-lite"/>
    </source>
</evidence>
<keyword evidence="4" id="KW-0812">Transmembrane</keyword>